<dbReference type="PROSITE" id="PS51462">
    <property type="entry name" value="NUDIX"/>
    <property type="match status" value="1"/>
</dbReference>
<sequence length="312" mass="34571">MPTLLPLVRACQNDDPWADPTLHALRVDGVQIGFVPQCVLDAVREFLATEHGTSVLRVVDDAVSFANGASCAQRSEDMARLTAWMRDTRRFPDPLDGTPTPDAGWRNEAYAVYGPGADGARSAVVFTLERAACGLFGIATFGVHVTAYTPDHRIWVPRRSRTKQTWPGYLDNSVAGGITAGDAPRDTVVRECQEEAGLRAEHVEPFLKQTGLITYFYKTPAGWRQPEMQHVYDLALPSDAIELKPEDGEAESFELLDVPAVLERLHRGEFKANCALVLVDFFIRHGYVTTENEPHYAEIVALLHTSLRLPVM</sequence>
<evidence type="ECO:0000313" key="2">
    <source>
        <dbReference type="EMBL" id="WFD04592.1"/>
    </source>
</evidence>
<keyword evidence="3" id="KW-1185">Reference proteome</keyword>
<protein>
    <submittedName>
        <fullName evidence="2">Thiamine diphosphokinase</fullName>
        <ecNumber evidence="2">2.7.6.2</ecNumber>
    </submittedName>
</protein>
<organism evidence="2 3">
    <name type="scientific">Malassezia obtusa</name>
    <dbReference type="NCBI Taxonomy" id="76774"/>
    <lineage>
        <taxon>Eukaryota</taxon>
        <taxon>Fungi</taxon>
        <taxon>Dikarya</taxon>
        <taxon>Basidiomycota</taxon>
        <taxon>Ustilaginomycotina</taxon>
        <taxon>Malasseziomycetes</taxon>
        <taxon>Malasseziales</taxon>
        <taxon>Malasseziaceae</taxon>
        <taxon>Malassezia</taxon>
    </lineage>
</organism>
<dbReference type="Gene3D" id="3.90.79.10">
    <property type="entry name" value="Nucleoside Triphosphate Pyrophosphohydrolase"/>
    <property type="match status" value="1"/>
</dbReference>
<dbReference type="InterPro" id="IPR015797">
    <property type="entry name" value="NUDIX_hydrolase-like_dom_sf"/>
</dbReference>
<dbReference type="AlphaFoldDB" id="A0AAF0ITH0"/>
<dbReference type="Pfam" id="PF00293">
    <property type="entry name" value="NUDIX"/>
    <property type="match status" value="1"/>
</dbReference>
<dbReference type="GO" id="GO:0044715">
    <property type="term" value="F:8-oxo-dGDP phosphatase activity"/>
    <property type="evidence" value="ECO:0007669"/>
    <property type="project" value="TreeGrafter"/>
</dbReference>
<dbReference type="InterPro" id="IPR000086">
    <property type="entry name" value="NUDIX_hydrolase_dom"/>
</dbReference>
<dbReference type="Proteomes" id="UP001214603">
    <property type="component" value="Chromosome 9"/>
</dbReference>
<evidence type="ECO:0000313" key="3">
    <source>
        <dbReference type="Proteomes" id="UP001214603"/>
    </source>
</evidence>
<dbReference type="FunFam" id="3.90.79.10:FF:000019">
    <property type="entry name" value="Thiamin pyrophosphokinase, putative"/>
    <property type="match status" value="1"/>
</dbReference>
<dbReference type="SUPFAM" id="SSF55811">
    <property type="entry name" value="Nudix"/>
    <property type="match status" value="1"/>
</dbReference>
<dbReference type="InterPro" id="IPR031804">
    <property type="entry name" value="DUF4743"/>
</dbReference>
<dbReference type="EMBL" id="CP119942">
    <property type="protein sequence ID" value="WFD04592.1"/>
    <property type="molecule type" value="Genomic_DNA"/>
</dbReference>
<proteinExistence type="predicted"/>
<gene>
    <name evidence="2" type="ORF">MOBT1_003305</name>
</gene>
<evidence type="ECO:0000259" key="1">
    <source>
        <dbReference type="PROSITE" id="PS51462"/>
    </source>
</evidence>
<dbReference type="EC" id="2.7.6.2" evidence="2"/>
<dbReference type="CDD" id="cd03676">
    <property type="entry name" value="NUDIX_Tnr3_like"/>
    <property type="match status" value="1"/>
</dbReference>
<dbReference type="PANTHER" id="PTHR13622:SF8">
    <property type="entry name" value="THIAMIN PYROPHOSPHOKINASE 1"/>
    <property type="match status" value="1"/>
</dbReference>
<dbReference type="PANTHER" id="PTHR13622">
    <property type="entry name" value="THIAMIN PYROPHOSPHOKINASE"/>
    <property type="match status" value="1"/>
</dbReference>
<feature type="domain" description="Nudix hydrolase" evidence="1">
    <location>
        <begin position="128"/>
        <end position="278"/>
    </location>
</feature>
<accession>A0AAF0ITH0</accession>
<name>A0AAF0ITH0_9BASI</name>
<dbReference type="Pfam" id="PF15916">
    <property type="entry name" value="DUF4743"/>
    <property type="match status" value="1"/>
</dbReference>
<reference evidence="2" key="1">
    <citation type="submission" date="2023-03" db="EMBL/GenBank/DDBJ databases">
        <title>Mating type loci evolution in Malassezia.</title>
        <authorList>
            <person name="Coelho M.A."/>
        </authorList>
    </citation>
    <scope>NUCLEOTIDE SEQUENCE</scope>
    <source>
        <strain evidence="2">CBS 7876</strain>
    </source>
</reference>
<dbReference type="GO" id="GO:0004788">
    <property type="term" value="F:thiamine diphosphokinase activity"/>
    <property type="evidence" value="ECO:0007669"/>
    <property type="project" value="UniProtKB-EC"/>
</dbReference>
<keyword evidence="2" id="KW-0808">Transferase</keyword>